<feature type="non-terminal residue" evidence="2">
    <location>
        <position position="1"/>
    </location>
</feature>
<protein>
    <recommendedName>
        <fullName evidence="1">Endonuclease/exonuclease/phosphatase domain-containing protein</fullName>
    </recommendedName>
</protein>
<dbReference type="Gene3D" id="3.60.10.10">
    <property type="entry name" value="Endonuclease/exonuclease/phosphatase"/>
    <property type="match status" value="1"/>
</dbReference>
<dbReference type="EMBL" id="UINC01205205">
    <property type="protein sequence ID" value="SVE26269.1"/>
    <property type="molecule type" value="Genomic_DNA"/>
</dbReference>
<reference evidence="2" key="1">
    <citation type="submission" date="2018-05" db="EMBL/GenBank/DDBJ databases">
        <authorList>
            <person name="Lanie J.A."/>
            <person name="Ng W.-L."/>
            <person name="Kazmierczak K.M."/>
            <person name="Andrzejewski T.M."/>
            <person name="Davidsen T.M."/>
            <person name="Wayne K.J."/>
            <person name="Tettelin H."/>
            <person name="Glass J.I."/>
            <person name="Rusch D."/>
            <person name="Podicherti R."/>
            <person name="Tsui H.-C.T."/>
            <person name="Winkler M.E."/>
        </authorList>
    </citation>
    <scope>NUCLEOTIDE SEQUENCE</scope>
</reference>
<name>A0A383C2I2_9ZZZZ</name>
<dbReference type="SUPFAM" id="SSF56219">
    <property type="entry name" value="DNase I-like"/>
    <property type="match status" value="1"/>
</dbReference>
<dbReference type="AlphaFoldDB" id="A0A383C2I2"/>
<dbReference type="Pfam" id="PF19580">
    <property type="entry name" value="Exo_endo_phos_3"/>
    <property type="match status" value="1"/>
</dbReference>
<evidence type="ECO:0000313" key="2">
    <source>
        <dbReference type="EMBL" id="SVE26269.1"/>
    </source>
</evidence>
<gene>
    <name evidence="2" type="ORF">METZ01_LOCUS479123</name>
</gene>
<organism evidence="2">
    <name type="scientific">marine metagenome</name>
    <dbReference type="NCBI Taxonomy" id="408172"/>
    <lineage>
        <taxon>unclassified sequences</taxon>
        <taxon>metagenomes</taxon>
        <taxon>ecological metagenomes</taxon>
    </lineage>
</organism>
<dbReference type="InterPro" id="IPR005135">
    <property type="entry name" value="Endo/exonuclease/phosphatase"/>
</dbReference>
<dbReference type="GO" id="GO:0003824">
    <property type="term" value="F:catalytic activity"/>
    <property type="evidence" value="ECO:0007669"/>
    <property type="project" value="InterPro"/>
</dbReference>
<proteinExistence type="predicted"/>
<feature type="domain" description="Endonuclease/exonuclease/phosphatase" evidence="1">
    <location>
        <begin position="8"/>
        <end position="240"/>
    </location>
</feature>
<accession>A0A383C2I2</accession>
<dbReference type="PANTHER" id="PTHR42834:SF1">
    <property type="entry name" value="ENDONUCLEASE_EXONUCLEASE_PHOSPHATASE FAMILY PROTEIN (AFU_ORTHOLOGUE AFUA_3G09210)"/>
    <property type="match status" value="1"/>
</dbReference>
<dbReference type="InterPro" id="IPR036691">
    <property type="entry name" value="Endo/exonu/phosph_ase_sf"/>
</dbReference>
<dbReference type="PANTHER" id="PTHR42834">
    <property type="entry name" value="ENDONUCLEASE/EXONUCLEASE/PHOSPHATASE FAMILY PROTEIN (AFU_ORTHOLOGUE AFUA_3G09210)"/>
    <property type="match status" value="1"/>
</dbReference>
<feature type="non-terminal residue" evidence="2">
    <location>
        <position position="243"/>
    </location>
</feature>
<sequence length="243" mass="27842">KRNFKIHTIAFYNVENLFDTINDINKNDEASPIMEIKFNRSEIYKKKVKNMASVIADIGSDLVNKSPSIVGLSEVENRNVIEDLLNNKHLLNKNYDIVHYDSPDERGIDVGLIYNKDVFKVNSTKSHELIIYDNKSSKRNYTRDQLVVSGLLDNELIHVIVNHWPSRSGGEERSRAGRMAAAELNKKIIDSLQNKYKNAKIITMGDFNDDPHDDSMKKILNAKKYIEDVKTNGIYNPMEVILS</sequence>
<evidence type="ECO:0000259" key="1">
    <source>
        <dbReference type="Pfam" id="PF19580"/>
    </source>
</evidence>